<dbReference type="Pfam" id="PF00126">
    <property type="entry name" value="HTH_1"/>
    <property type="match status" value="1"/>
</dbReference>
<reference evidence="6 7" key="1">
    <citation type="submission" date="2021-12" db="EMBL/GenBank/DDBJ databases">
        <title>Genome seq of p7.</title>
        <authorList>
            <person name="Seo T."/>
        </authorList>
    </citation>
    <scope>NUCLEOTIDE SEQUENCE [LARGE SCALE GENOMIC DNA]</scope>
    <source>
        <strain evidence="6 7">P7</strain>
    </source>
</reference>
<dbReference type="SUPFAM" id="SSF46785">
    <property type="entry name" value="Winged helix' DNA-binding domain"/>
    <property type="match status" value="1"/>
</dbReference>
<gene>
    <name evidence="6" type="ORF">LXT12_03755</name>
</gene>
<dbReference type="PANTHER" id="PTHR30537">
    <property type="entry name" value="HTH-TYPE TRANSCRIPTIONAL REGULATOR"/>
    <property type="match status" value="1"/>
</dbReference>
<keyword evidence="2" id="KW-0805">Transcription regulation</keyword>
<keyword evidence="7" id="KW-1185">Reference proteome</keyword>
<dbReference type="InterPro" id="IPR005119">
    <property type="entry name" value="LysR_subst-bd"/>
</dbReference>
<dbReference type="CDD" id="cd08422">
    <property type="entry name" value="PBP2_CrgA_like"/>
    <property type="match status" value="1"/>
</dbReference>
<dbReference type="SUPFAM" id="SSF53850">
    <property type="entry name" value="Periplasmic binding protein-like II"/>
    <property type="match status" value="1"/>
</dbReference>
<accession>A0ABS8XD94</accession>
<evidence type="ECO:0000256" key="1">
    <source>
        <dbReference type="ARBA" id="ARBA00009437"/>
    </source>
</evidence>
<protein>
    <submittedName>
        <fullName evidence="6">LysR family transcriptional regulator</fullName>
    </submittedName>
</protein>
<dbReference type="InterPro" id="IPR000847">
    <property type="entry name" value="LysR_HTH_N"/>
</dbReference>
<comment type="similarity">
    <text evidence="1">Belongs to the LysR transcriptional regulatory family.</text>
</comment>
<evidence type="ECO:0000313" key="7">
    <source>
        <dbReference type="Proteomes" id="UP001201463"/>
    </source>
</evidence>
<dbReference type="PROSITE" id="PS50931">
    <property type="entry name" value="HTH_LYSR"/>
    <property type="match status" value="1"/>
</dbReference>
<dbReference type="EMBL" id="JAJTWT010000001">
    <property type="protein sequence ID" value="MCE4536369.1"/>
    <property type="molecule type" value="Genomic_DNA"/>
</dbReference>
<proteinExistence type="inferred from homology"/>
<comment type="caution">
    <text evidence="6">The sequence shown here is derived from an EMBL/GenBank/DDBJ whole genome shotgun (WGS) entry which is preliminary data.</text>
</comment>
<dbReference type="Pfam" id="PF03466">
    <property type="entry name" value="LysR_substrate"/>
    <property type="match status" value="1"/>
</dbReference>
<dbReference type="InterPro" id="IPR036390">
    <property type="entry name" value="WH_DNA-bd_sf"/>
</dbReference>
<dbReference type="InterPro" id="IPR036388">
    <property type="entry name" value="WH-like_DNA-bd_sf"/>
</dbReference>
<evidence type="ECO:0000256" key="2">
    <source>
        <dbReference type="ARBA" id="ARBA00023015"/>
    </source>
</evidence>
<keyword evidence="3" id="KW-0238">DNA-binding</keyword>
<dbReference type="InterPro" id="IPR058163">
    <property type="entry name" value="LysR-type_TF_proteobact-type"/>
</dbReference>
<evidence type="ECO:0000256" key="4">
    <source>
        <dbReference type="ARBA" id="ARBA00023163"/>
    </source>
</evidence>
<dbReference type="RefSeq" id="WP_233389571.1">
    <property type="nucleotide sequence ID" value="NZ_JAJTWT010000001.1"/>
</dbReference>
<evidence type="ECO:0000259" key="5">
    <source>
        <dbReference type="PROSITE" id="PS50931"/>
    </source>
</evidence>
<organism evidence="6 7">
    <name type="scientific">Pelomonas caseinilytica</name>
    <dbReference type="NCBI Taxonomy" id="2906763"/>
    <lineage>
        <taxon>Bacteria</taxon>
        <taxon>Pseudomonadati</taxon>
        <taxon>Pseudomonadota</taxon>
        <taxon>Betaproteobacteria</taxon>
        <taxon>Burkholderiales</taxon>
        <taxon>Sphaerotilaceae</taxon>
        <taxon>Roseateles</taxon>
    </lineage>
</organism>
<sequence length="308" mass="33879">MSTSFDRLLLMQTFVRVVEAGSLSAAARQLGTTQPTVSRRLQALERQLGQPLVQRSTHALRLTETGESAYEQAKALASAWEGFEESLRAEPGLPEGLLRVQVPHAFGQEHLVAPLVQALKAAPGLRVEWLLSDAPPNFVEQGLDCAIRVGGRAEGAVVAIPLARVPRVLVASPALLAGRMPERPEDLAELPWVALQTFYRHELQLWRDDGERGRVAIRPVLATDSLYANREAVRLGLGAALLSGWAVQHDIEQGRLVRLLPRWRGEALPVHLLYPNPPAPPARLRYFIEAMRRSMGQPLWPDAGQGLS</sequence>
<name>A0ABS8XD94_9BURK</name>
<dbReference type="Gene3D" id="1.10.10.10">
    <property type="entry name" value="Winged helix-like DNA-binding domain superfamily/Winged helix DNA-binding domain"/>
    <property type="match status" value="1"/>
</dbReference>
<dbReference type="Gene3D" id="3.40.190.290">
    <property type="match status" value="1"/>
</dbReference>
<feature type="domain" description="HTH lysR-type" evidence="5">
    <location>
        <begin position="10"/>
        <end position="63"/>
    </location>
</feature>
<dbReference type="Proteomes" id="UP001201463">
    <property type="component" value="Unassembled WGS sequence"/>
</dbReference>
<dbReference type="PANTHER" id="PTHR30537:SF30">
    <property type="entry name" value="TRANSCRIPTIONAL REGULATOR-RELATED"/>
    <property type="match status" value="1"/>
</dbReference>
<dbReference type="PRINTS" id="PR00039">
    <property type="entry name" value="HTHLYSR"/>
</dbReference>
<evidence type="ECO:0000313" key="6">
    <source>
        <dbReference type="EMBL" id="MCE4536369.1"/>
    </source>
</evidence>
<keyword evidence="4" id="KW-0804">Transcription</keyword>
<evidence type="ECO:0000256" key="3">
    <source>
        <dbReference type="ARBA" id="ARBA00023125"/>
    </source>
</evidence>